<feature type="region of interest" description="Disordered" evidence="1">
    <location>
        <begin position="1"/>
        <end position="64"/>
    </location>
</feature>
<dbReference type="EMBL" id="MFVT01000028">
    <property type="protein sequence ID" value="OGJ03177.1"/>
    <property type="molecule type" value="Genomic_DNA"/>
</dbReference>
<sequence length="64" mass="6779">MSIIKEKGARQNEGEPRRPARGDLTKTMWTGRSATGSADCDSCLPARAGAGQTLPSERRTDSSG</sequence>
<evidence type="ECO:0000256" key="1">
    <source>
        <dbReference type="SAM" id="MobiDB-lite"/>
    </source>
</evidence>
<evidence type="ECO:0000313" key="2">
    <source>
        <dbReference type="EMBL" id="OGJ03177.1"/>
    </source>
</evidence>
<feature type="compositionally biased region" description="Basic and acidic residues" evidence="1">
    <location>
        <begin position="1"/>
        <end position="24"/>
    </location>
</feature>
<protein>
    <submittedName>
        <fullName evidence="2">Uncharacterized protein</fullName>
    </submittedName>
</protein>
<gene>
    <name evidence="2" type="ORF">A3F97_00205</name>
</gene>
<evidence type="ECO:0000313" key="3">
    <source>
        <dbReference type="Proteomes" id="UP000176826"/>
    </source>
</evidence>
<feature type="compositionally biased region" description="Polar residues" evidence="1">
    <location>
        <begin position="27"/>
        <end position="36"/>
    </location>
</feature>
<name>A0A1F6Y9Z8_9BACT</name>
<organism evidence="2 3">
    <name type="scientific">Candidatus Nomurabacteria bacterium RIFCSPLOWO2_12_FULL_41_10</name>
    <dbReference type="NCBI Taxonomy" id="1801795"/>
    <lineage>
        <taxon>Bacteria</taxon>
        <taxon>Candidatus Nomuraibacteriota</taxon>
    </lineage>
</organism>
<proteinExistence type="predicted"/>
<dbReference type="AlphaFoldDB" id="A0A1F6Y9Z8"/>
<dbReference type="Proteomes" id="UP000176826">
    <property type="component" value="Unassembled WGS sequence"/>
</dbReference>
<accession>A0A1F6Y9Z8</accession>
<comment type="caution">
    <text evidence="2">The sequence shown here is derived from an EMBL/GenBank/DDBJ whole genome shotgun (WGS) entry which is preliminary data.</text>
</comment>
<reference evidence="2 3" key="1">
    <citation type="journal article" date="2016" name="Nat. Commun.">
        <title>Thousands of microbial genomes shed light on interconnected biogeochemical processes in an aquifer system.</title>
        <authorList>
            <person name="Anantharaman K."/>
            <person name="Brown C.T."/>
            <person name="Hug L.A."/>
            <person name="Sharon I."/>
            <person name="Castelle C.J."/>
            <person name="Probst A.J."/>
            <person name="Thomas B.C."/>
            <person name="Singh A."/>
            <person name="Wilkins M.J."/>
            <person name="Karaoz U."/>
            <person name="Brodie E.L."/>
            <person name="Williams K.H."/>
            <person name="Hubbard S.S."/>
            <person name="Banfield J.F."/>
        </authorList>
    </citation>
    <scope>NUCLEOTIDE SEQUENCE [LARGE SCALE GENOMIC DNA]</scope>
</reference>